<feature type="compositionally biased region" description="Low complexity" evidence="10">
    <location>
        <begin position="123"/>
        <end position="134"/>
    </location>
</feature>
<dbReference type="SUPFAM" id="SSF56112">
    <property type="entry name" value="Protein kinase-like (PK-like)"/>
    <property type="match status" value="1"/>
</dbReference>
<feature type="region of interest" description="Disordered" evidence="10">
    <location>
        <begin position="1"/>
        <end position="20"/>
    </location>
</feature>
<feature type="region of interest" description="Disordered" evidence="10">
    <location>
        <begin position="221"/>
        <end position="247"/>
    </location>
</feature>
<feature type="binding site" evidence="9">
    <location>
        <position position="332"/>
    </location>
    <ligand>
        <name>ATP</name>
        <dbReference type="ChEBI" id="CHEBI:30616"/>
    </ligand>
</feature>
<feature type="compositionally biased region" description="Low complexity" evidence="10">
    <location>
        <begin position="545"/>
        <end position="555"/>
    </location>
</feature>
<feature type="region of interest" description="Disordered" evidence="10">
    <location>
        <begin position="629"/>
        <end position="655"/>
    </location>
</feature>
<dbReference type="CDD" id="cd13994">
    <property type="entry name" value="STKc_HAL4_like"/>
    <property type="match status" value="1"/>
</dbReference>
<dbReference type="EMBL" id="JAAAIM010000300">
    <property type="protein sequence ID" value="KAG0290288.1"/>
    <property type="molecule type" value="Genomic_DNA"/>
</dbReference>
<gene>
    <name evidence="12" type="ORF">BGZ96_006256</name>
</gene>
<comment type="catalytic activity">
    <reaction evidence="8">
        <text>L-seryl-[protein] + ATP = O-phospho-L-seryl-[protein] + ADP + H(+)</text>
        <dbReference type="Rhea" id="RHEA:17989"/>
        <dbReference type="Rhea" id="RHEA-COMP:9863"/>
        <dbReference type="Rhea" id="RHEA-COMP:11604"/>
        <dbReference type="ChEBI" id="CHEBI:15378"/>
        <dbReference type="ChEBI" id="CHEBI:29999"/>
        <dbReference type="ChEBI" id="CHEBI:30616"/>
        <dbReference type="ChEBI" id="CHEBI:83421"/>
        <dbReference type="ChEBI" id="CHEBI:456216"/>
        <dbReference type="EC" id="2.7.11.1"/>
    </reaction>
</comment>
<keyword evidence="13" id="KW-1185">Reference proteome</keyword>
<dbReference type="InterPro" id="IPR017441">
    <property type="entry name" value="Protein_kinase_ATP_BS"/>
</dbReference>
<dbReference type="PANTHER" id="PTHR24343:SF558">
    <property type="entry name" value="PROTEIN KINASE DOMAIN-CONTAINING PROTEIN"/>
    <property type="match status" value="1"/>
</dbReference>
<dbReference type="InterPro" id="IPR011009">
    <property type="entry name" value="Kinase-like_dom_sf"/>
</dbReference>
<evidence type="ECO:0000256" key="4">
    <source>
        <dbReference type="ARBA" id="ARBA00022741"/>
    </source>
</evidence>
<comment type="catalytic activity">
    <reaction evidence="7">
        <text>L-threonyl-[protein] + ATP = O-phospho-L-threonyl-[protein] + ADP + H(+)</text>
        <dbReference type="Rhea" id="RHEA:46608"/>
        <dbReference type="Rhea" id="RHEA-COMP:11060"/>
        <dbReference type="Rhea" id="RHEA-COMP:11605"/>
        <dbReference type="ChEBI" id="CHEBI:15378"/>
        <dbReference type="ChEBI" id="CHEBI:30013"/>
        <dbReference type="ChEBI" id="CHEBI:30616"/>
        <dbReference type="ChEBI" id="CHEBI:61977"/>
        <dbReference type="ChEBI" id="CHEBI:456216"/>
        <dbReference type="EC" id="2.7.11.1"/>
    </reaction>
</comment>
<evidence type="ECO:0000256" key="8">
    <source>
        <dbReference type="ARBA" id="ARBA00048679"/>
    </source>
</evidence>
<evidence type="ECO:0000256" key="9">
    <source>
        <dbReference type="PROSITE-ProRule" id="PRU10141"/>
    </source>
</evidence>
<dbReference type="InterPro" id="IPR008271">
    <property type="entry name" value="Ser/Thr_kinase_AS"/>
</dbReference>
<accession>A0ABQ7K3P4</accession>
<evidence type="ECO:0000256" key="2">
    <source>
        <dbReference type="ARBA" id="ARBA00022527"/>
    </source>
</evidence>
<comment type="caution">
    <text evidence="12">The sequence shown here is derived from an EMBL/GenBank/DDBJ whole genome shotgun (WGS) entry which is preliminary data.</text>
</comment>
<dbReference type="Pfam" id="PF00069">
    <property type="entry name" value="Pkinase"/>
    <property type="match status" value="1"/>
</dbReference>
<organism evidence="12 13">
    <name type="scientific">Linnemannia gamsii</name>
    <dbReference type="NCBI Taxonomy" id="64522"/>
    <lineage>
        <taxon>Eukaryota</taxon>
        <taxon>Fungi</taxon>
        <taxon>Fungi incertae sedis</taxon>
        <taxon>Mucoromycota</taxon>
        <taxon>Mortierellomycotina</taxon>
        <taxon>Mortierellomycetes</taxon>
        <taxon>Mortierellales</taxon>
        <taxon>Mortierellaceae</taxon>
        <taxon>Linnemannia</taxon>
    </lineage>
</organism>
<protein>
    <recommendedName>
        <fullName evidence="1">non-specific serine/threonine protein kinase</fullName>
        <ecNumber evidence="1">2.7.11.1</ecNumber>
    </recommendedName>
</protein>
<dbReference type="PROSITE" id="PS50011">
    <property type="entry name" value="PROTEIN_KINASE_DOM"/>
    <property type="match status" value="1"/>
</dbReference>
<keyword evidence="6 9" id="KW-0067">ATP-binding</keyword>
<keyword evidence="2" id="KW-0723">Serine/threonine-protein kinase</keyword>
<feature type="compositionally biased region" description="Basic and acidic residues" evidence="10">
    <location>
        <begin position="94"/>
        <end position="121"/>
    </location>
</feature>
<keyword evidence="3" id="KW-0808">Transferase</keyword>
<feature type="region of interest" description="Disordered" evidence="10">
    <location>
        <begin position="28"/>
        <end position="183"/>
    </location>
</feature>
<dbReference type="PANTHER" id="PTHR24343">
    <property type="entry name" value="SERINE/THREONINE KINASE"/>
    <property type="match status" value="1"/>
</dbReference>
<feature type="compositionally biased region" description="Polar residues" evidence="10">
    <location>
        <begin position="1"/>
        <end position="14"/>
    </location>
</feature>
<feature type="compositionally biased region" description="Acidic residues" evidence="10">
    <location>
        <begin position="629"/>
        <end position="639"/>
    </location>
</feature>
<dbReference type="PROSITE" id="PS00108">
    <property type="entry name" value="PROTEIN_KINASE_ST"/>
    <property type="match status" value="1"/>
</dbReference>
<keyword evidence="5" id="KW-0418">Kinase</keyword>
<evidence type="ECO:0000256" key="7">
    <source>
        <dbReference type="ARBA" id="ARBA00047899"/>
    </source>
</evidence>
<evidence type="ECO:0000313" key="13">
    <source>
        <dbReference type="Proteomes" id="UP001194696"/>
    </source>
</evidence>
<keyword evidence="4 9" id="KW-0547">Nucleotide-binding</keyword>
<feature type="compositionally biased region" description="Gly residues" evidence="10">
    <location>
        <begin position="230"/>
        <end position="241"/>
    </location>
</feature>
<dbReference type="PROSITE" id="PS00107">
    <property type="entry name" value="PROTEIN_KINASE_ATP"/>
    <property type="match status" value="1"/>
</dbReference>
<dbReference type="Proteomes" id="UP001194696">
    <property type="component" value="Unassembled WGS sequence"/>
</dbReference>
<evidence type="ECO:0000259" key="11">
    <source>
        <dbReference type="PROSITE" id="PS50011"/>
    </source>
</evidence>
<proteinExistence type="predicted"/>
<reference evidence="12 13" key="1">
    <citation type="journal article" date="2020" name="Fungal Divers.">
        <title>Resolving the Mortierellaceae phylogeny through synthesis of multi-gene phylogenetics and phylogenomics.</title>
        <authorList>
            <person name="Vandepol N."/>
            <person name="Liber J."/>
            <person name="Desiro A."/>
            <person name="Na H."/>
            <person name="Kennedy M."/>
            <person name="Barry K."/>
            <person name="Grigoriev I.V."/>
            <person name="Miller A.N."/>
            <person name="O'Donnell K."/>
            <person name="Stajich J.E."/>
            <person name="Bonito G."/>
        </authorList>
    </citation>
    <scope>NUCLEOTIDE SEQUENCE [LARGE SCALE GENOMIC DNA]</scope>
    <source>
        <strain evidence="12 13">AD045</strain>
    </source>
</reference>
<feature type="compositionally biased region" description="Polar residues" evidence="10">
    <location>
        <begin position="31"/>
        <end position="47"/>
    </location>
</feature>
<evidence type="ECO:0000256" key="3">
    <source>
        <dbReference type="ARBA" id="ARBA00022679"/>
    </source>
</evidence>
<name>A0ABQ7K3P4_9FUNG</name>
<feature type="domain" description="Protein kinase" evidence="11">
    <location>
        <begin position="299"/>
        <end position="612"/>
    </location>
</feature>
<dbReference type="EC" id="2.7.11.1" evidence="1"/>
<evidence type="ECO:0000256" key="10">
    <source>
        <dbReference type="SAM" id="MobiDB-lite"/>
    </source>
</evidence>
<evidence type="ECO:0000256" key="6">
    <source>
        <dbReference type="ARBA" id="ARBA00022840"/>
    </source>
</evidence>
<dbReference type="SMART" id="SM00220">
    <property type="entry name" value="S_TKc"/>
    <property type="match status" value="1"/>
</dbReference>
<dbReference type="Gene3D" id="1.10.510.10">
    <property type="entry name" value="Transferase(Phosphotransferase) domain 1"/>
    <property type="match status" value="1"/>
</dbReference>
<evidence type="ECO:0000313" key="12">
    <source>
        <dbReference type="EMBL" id="KAG0290288.1"/>
    </source>
</evidence>
<feature type="region of interest" description="Disordered" evidence="10">
    <location>
        <begin position="530"/>
        <end position="559"/>
    </location>
</feature>
<evidence type="ECO:0000256" key="1">
    <source>
        <dbReference type="ARBA" id="ARBA00012513"/>
    </source>
</evidence>
<dbReference type="InterPro" id="IPR000719">
    <property type="entry name" value="Prot_kinase_dom"/>
</dbReference>
<sequence length="688" mass="76559">MEVTQNLQQQQKPNVSVDVGNEIQPGVQALSLEQPSQPVETKSSQIIQHPKPTQPHFEAQEDITNGDAHGPHVTLVTPEGHVVDQYLSSPSFDPHQRRQQNQEEVKEQGEQQHKKQAELGHRSSQSSIASSVNSHTSTSPAVPRSRMLAEIPSVYDLMPPSKAHSRSSSDTAPSSGHSSVHESVHRFERLADGGHKHNLSAPKRHRFLSEQAHRFRDFLEGKRDWHGHGGHGNGGKGGGGGRENKHRHHHIEKEVLEHPLSLIGEKMREYEREANQGGKDPSVIKNKKTAKEDFVFKYGELQQVVGRGAFGTVRLSSKKHPESGVNEIFAIKEFKHRVDETQKSYMRRLTSEFCIASSIKHVNVIQTMDLLQLHGDSYSEVMEYCAGGDMHTLIASATTLREAESSCFFSQLVNGVGFLHSMGVVHRDLKPENLLLTADGCLKIADFGNSEVFRMPWEKKVRSSAAICGSGPFIAPEEFTKRTFDGRKVDMWACGIIYMCMRLGRYNWTEASKDDLNWKAFSNKLQSLHEMSDGNTSSATPEPPTTTDGNSTETTSVRRRAREKYLNLRAIELATRTTLAWPDSISEVIDSILQPDPKNRWQAAKVLESNWLQDAQNCHPPEHALEVQELDESDVDPEDPSQPVGSKVLQSDDAAKRTGCGVVKEIKDYKGQLSQGGRGIEVAVETAS</sequence>
<evidence type="ECO:0000256" key="5">
    <source>
        <dbReference type="ARBA" id="ARBA00022777"/>
    </source>
</evidence>